<feature type="domain" description="Flagellar basal body rod protein N-terminal" evidence="2">
    <location>
        <begin position="8"/>
        <end position="34"/>
    </location>
</feature>
<dbReference type="InterPro" id="IPR010930">
    <property type="entry name" value="Flg_bb/hook_C_dom"/>
</dbReference>
<gene>
    <name evidence="4" type="ORF">WPS_29910</name>
</gene>
<proteinExistence type="inferred from homology"/>
<evidence type="ECO:0000313" key="4">
    <source>
        <dbReference type="EMBL" id="BDE07715.1"/>
    </source>
</evidence>
<dbReference type="Pfam" id="PF06429">
    <property type="entry name" value="Flg_bbr_C"/>
    <property type="match status" value="1"/>
</dbReference>
<accession>A0AAN1XYH0</accession>
<dbReference type="EMBL" id="AP025523">
    <property type="protein sequence ID" value="BDE07715.1"/>
    <property type="molecule type" value="Genomic_DNA"/>
</dbReference>
<dbReference type="PANTHER" id="PTHR30435:SF19">
    <property type="entry name" value="FLAGELLAR BASAL-BODY ROD PROTEIN FLGG"/>
    <property type="match status" value="1"/>
</dbReference>
<dbReference type="GO" id="GO:0071978">
    <property type="term" value="P:bacterial-type flagellum-dependent swarming motility"/>
    <property type="evidence" value="ECO:0007669"/>
    <property type="project" value="TreeGrafter"/>
</dbReference>
<dbReference type="AlphaFoldDB" id="A0AAN1XYH0"/>
<protein>
    <recommendedName>
        <fullName evidence="6">Flagellar basal body protein</fullName>
    </recommendedName>
</protein>
<evidence type="ECO:0000313" key="5">
    <source>
        <dbReference type="Proteomes" id="UP001317532"/>
    </source>
</evidence>
<organism evidence="4 5">
    <name type="scientific">Vulcanimicrobium alpinum</name>
    <dbReference type="NCBI Taxonomy" id="3016050"/>
    <lineage>
        <taxon>Bacteria</taxon>
        <taxon>Bacillati</taxon>
        <taxon>Vulcanimicrobiota</taxon>
        <taxon>Vulcanimicrobiia</taxon>
        <taxon>Vulcanimicrobiales</taxon>
        <taxon>Vulcanimicrobiaceae</taxon>
        <taxon>Vulcanimicrobium</taxon>
    </lineage>
</organism>
<evidence type="ECO:0000259" key="2">
    <source>
        <dbReference type="Pfam" id="PF00460"/>
    </source>
</evidence>
<dbReference type="Pfam" id="PF00460">
    <property type="entry name" value="Flg_bb_rod"/>
    <property type="match status" value="1"/>
</dbReference>
<reference evidence="4 5" key="1">
    <citation type="journal article" date="2022" name="ISME Commun">
        <title>Vulcanimicrobium alpinus gen. nov. sp. nov., the first cultivated representative of the candidate phylum 'Eremiobacterota', is a metabolically versatile aerobic anoxygenic phototroph.</title>
        <authorList>
            <person name="Yabe S."/>
            <person name="Muto K."/>
            <person name="Abe K."/>
            <person name="Yokota A."/>
            <person name="Staudigel H."/>
            <person name="Tebo B.M."/>
        </authorList>
    </citation>
    <scope>NUCLEOTIDE SEQUENCE [LARGE SCALE GENOMIC DNA]</scope>
    <source>
        <strain evidence="4 5">WC8-2</strain>
    </source>
</reference>
<dbReference type="InterPro" id="IPR001444">
    <property type="entry name" value="Flag_bb_rod_N"/>
</dbReference>
<evidence type="ECO:0000259" key="3">
    <source>
        <dbReference type="Pfam" id="PF06429"/>
    </source>
</evidence>
<comment type="similarity">
    <text evidence="1">Belongs to the flagella basal body rod proteins family.</text>
</comment>
<dbReference type="PANTHER" id="PTHR30435">
    <property type="entry name" value="FLAGELLAR PROTEIN"/>
    <property type="match status" value="1"/>
</dbReference>
<keyword evidence="5" id="KW-1185">Reference proteome</keyword>
<dbReference type="SUPFAM" id="SSF117143">
    <property type="entry name" value="Flagellar hook protein flgE"/>
    <property type="match status" value="1"/>
</dbReference>
<dbReference type="Proteomes" id="UP001317532">
    <property type="component" value="Chromosome"/>
</dbReference>
<dbReference type="GO" id="GO:0009288">
    <property type="term" value="C:bacterial-type flagellum"/>
    <property type="evidence" value="ECO:0007669"/>
    <property type="project" value="TreeGrafter"/>
</dbReference>
<name>A0AAN1XYH0_UNVUL</name>
<sequence>MDGMEWMGSAMRAARGALDVATQNLANASSDGYRKAQAAITLSARGLAVSTHATHEQGAVRRTGRAFDLALLGDGAFRVGDATTRSGAFVRDRDGRLVDDRGRALRGTCGVLHVSERATIAADGTVRDGGRAVDRLALPAGTHVLSGALETSTVNPIGETLAILTAQRAFETAQKTMLAIDATREKSANDVVRVQ</sequence>
<evidence type="ECO:0000256" key="1">
    <source>
        <dbReference type="ARBA" id="ARBA00009677"/>
    </source>
</evidence>
<dbReference type="InterPro" id="IPR037925">
    <property type="entry name" value="FlgE/F/G-like"/>
</dbReference>
<dbReference type="RefSeq" id="WP_317995291.1">
    <property type="nucleotide sequence ID" value="NZ_AP025523.1"/>
</dbReference>
<feature type="domain" description="Flagellar basal-body/hook protein C-terminal" evidence="3">
    <location>
        <begin position="146"/>
        <end position="188"/>
    </location>
</feature>
<dbReference type="KEGG" id="vab:WPS_29910"/>
<evidence type="ECO:0008006" key="6">
    <source>
        <dbReference type="Google" id="ProtNLM"/>
    </source>
</evidence>